<gene>
    <name evidence="3" type="ORF">NMOB1V02_LOCUS4874</name>
</gene>
<dbReference type="Proteomes" id="UP000678499">
    <property type="component" value="Unassembled WGS sequence"/>
</dbReference>
<accession>A0A7R9GCB2</accession>
<keyword evidence="2" id="KW-1133">Transmembrane helix</keyword>
<evidence type="ECO:0000313" key="3">
    <source>
        <dbReference type="EMBL" id="CAD7277133.1"/>
    </source>
</evidence>
<organism evidence="3">
    <name type="scientific">Notodromas monacha</name>
    <dbReference type="NCBI Taxonomy" id="399045"/>
    <lineage>
        <taxon>Eukaryota</taxon>
        <taxon>Metazoa</taxon>
        <taxon>Ecdysozoa</taxon>
        <taxon>Arthropoda</taxon>
        <taxon>Crustacea</taxon>
        <taxon>Oligostraca</taxon>
        <taxon>Ostracoda</taxon>
        <taxon>Podocopa</taxon>
        <taxon>Podocopida</taxon>
        <taxon>Cypridocopina</taxon>
        <taxon>Cypridoidea</taxon>
        <taxon>Cyprididae</taxon>
        <taxon>Notodromas</taxon>
    </lineage>
</organism>
<name>A0A7R9GCB2_9CRUS</name>
<keyword evidence="2" id="KW-0812">Transmembrane</keyword>
<proteinExistence type="predicted"/>
<feature type="transmembrane region" description="Helical" evidence="2">
    <location>
        <begin position="201"/>
        <end position="223"/>
    </location>
</feature>
<dbReference type="EMBL" id="CAJPEX010000805">
    <property type="protein sequence ID" value="CAG0917285.1"/>
    <property type="molecule type" value="Genomic_DNA"/>
</dbReference>
<keyword evidence="2" id="KW-0472">Membrane</keyword>
<dbReference type="EMBL" id="OA882842">
    <property type="protein sequence ID" value="CAD7277133.1"/>
    <property type="molecule type" value="Genomic_DNA"/>
</dbReference>
<feature type="transmembrane region" description="Helical" evidence="2">
    <location>
        <begin position="249"/>
        <end position="277"/>
    </location>
</feature>
<evidence type="ECO:0000256" key="1">
    <source>
        <dbReference type="SAM" id="MobiDB-lite"/>
    </source>
</evidence>
<protein>
    <submittedName>
        <fullName evidence="3">Uncharacterized protein</fullName>
    </submittedName>
</protein>
<dbReference type="AlphaFoldDB" id="A0A7R9GCB2"/>
<feature type="transmembrane region" description="Helical" evidence="2">
    <location>
        <begin position="170"/>
        <end position="194"/>
    </location>
</feature>
<evidence type="ECO:0000313" key="4">
    <source>
        <dbReference type="Proteomes" id="UP000678499"/>
    </source>
</evidence>
<evidence type="ECO:0000256" key="2">
    <source>
        <dbReference type="SAM" id="Phobius"/>
    </source>
</evidence>
<feature type="compositionally biased region" description="Polar residues" evidence="1">
    <location>
        <begin position="319"/>
        <end position="340"/>
    </location>
</feature>
<feature type="region of interest" description="Disordered" evidence="1">
    <location>
        <begin position="432"/>
        <end position="464"/>
    </location>
</feature>
<sequence>MYVACARVTTCWIVGLGSNWVNVLEVEMPVTDEGGDGFGGAMTGCRRGLPGCCTQNIWNVSAPCFCLYTSSQMYVACARVTTCWIVGLDSNWVNVLEVEMPVTDEGGDRFGGAMTGCRGGLPGCCTQCIGYERWCFDLPKTMKGWKLNGNTTEVQILGASPATRPEAVQYWVISYLALNIFWLISIVPLIMGIASRKSVMLLPWIFVTSAVCAADVAATAVFASDLARPIRNYNQNLRTSSEPFFGNRLAAAMFLPLVFARGVTFWVGNVLCVCAVWKVVQRVKQGKPLTDADRLAATFAVDDKRSSSYSRRVLEMQARPSSATMLNSTPSSNDPRANTKSQQVYLSSFNQNRYRSSTLANYEDASTLRASEKALIKLKNRRSMPPCSEIVINVDPQQSTLTTGRSRLSNAAVSTPNLVDATKEFDFRRYGGSTGTMIRHPDDPLPTIQRQRRMSDSSSCGSHYSLDRRGFSTKRIHRVADTTYNSPPTLFSSIPPTTTITTAAEATNNSPLRDTQVFKPFPSSNGIPGYSLWSPDEPVNLSGFMRADASHLHHQITSASSPLQQDMIISLYTPPWDALRGSRTFSVSTDISNLYEEIPGEDWVLPSGRRMRHYSNEDLPGYLEGVGHRREMTNNKDSSLLLADTGILPSMVLTEEQEDVVNNSRNRTLSRIEEYSDGDEV</sequence>
<keyword evidence="4" id="KW-1185">Reference proteome</keyword>
<feature type="region of interest" description="Disordered" evidence="1">
    <location>
        <begin position="317"/>
        <end position="340"/>
    </location>
</feature>
<reference evidence="3" key="1">
    <citation type="submission" date="2020-11" db="EMBL/GenBank/DDBJ databases">
        <authorList>
            <person name="Tran Van P."/>
        </authorList>
    </citation>
    <scope>NUCLEOTIDE SEQUENCE</scope>
</reference>